<feature type="compositionally biased region" description="Basic and acidic residues" evidence="7">
    <location>
        <begin position="33"/>
        <end position="42"/>
    </location>
</feature>
<feature type="region of interest" description="Disordered" evidence="7">
    <location>
        <begin position="14"/>
        <end position="58"/>
    </location>
</feature>
<feature type="compositionally biased region" description="Polar residues" evidence="7">
    <location>
        <begin position="413"/>
        <end position="424"/>
    </location>
</feature>
<feature type="compositionally biased region" description="Polar residues" evidence="7">
    <location>
        <begin position="14"/>
        <end position="32"/>
    </location>
</feature>
<sequence length="619" mass="67393">MDIRKFFGPCSSIKPSKQALKSSASIKNTNKTKGAEKKDTGRQLKTRNSNKTLSSPSKKLVLDKSLQSEANDSIVVEDFSDEEVIKSSSDSTKKAKLGKEKVSSESESSKPKKGKSSSTAKIIKGRVGDVQKSSADNEDVIDIDSIPSSSSSTTKSQTSIEKSKVKKSLSKSDSTLSVEECGKKKKPLRVESTPLRTSPRKKNSKVEEEKESRKRTVREENCKKELKKAKPKSYKFDSEDNEPEEVIVTRRNRNGRTKGQLSKRASRALDSDSDEDPLPDSKPKTKRKKKEIVSTVVDSDEEEKKMTPLDKFVIHNQKTPSKETIKAAAVNGQATPKEKPVSVADFFGDGSASRSSRTTAVAKRKHEQIDENVKKEATVDLTFDEELHDDDDFMETLDQLDGPSIKKVKPSDESQQASSPQGSLASKLAGKMKQAPLERNEVEKKMANNKKPAESSSPAKTMANGKSSPKKGKVYTMEVQRQKPPTVKVSPGKAKKVKEVTPVKPVVKKAVSSEKAKHDEEDDGFGGPKGIKGFQAFKARGGPLALGSKEIPEGAENCLEGLTFVITGILDSIDRDDAKSLVERHGGKVTGNVSGRTSYLVIGRDPGESKVKKAGPGST</sequence>
<organism evidence="9 10">
    <name type="scientific">Elysia crispata</name>
    <name type="common">lettuce slug</name>
    <dbReference type="NCBI Taxonomy" id="231223"/>
    <lineage>
        <taxon>Eukaryota</taxon>
        <taxon>Metazoa</taxon>
        <taxon>Spiralia</taxon>
        <taxon>Lophotrochozoa</taxon>
        <taxon>Mollusca</taxon>
        <taxon>Gastropoda</taxon>
        <taxon>Heterobranchia</taxon>
        <taxon>Euthyneura</taxon>
        <taxon>Panpulmonata</taxon>
        <taxon>Sacoglossa</taxon>
        <taxon>Placobranchoidea</taxon>
        <taxon>Plakobranchidae</taxon>
        <taxon>Elysia</taxon>
    </lineage>
</organism>
<evidence type="ECO:0000256" key="2">
    <source>
        <dbReference type="ARBA" id="ARBA00006116"/>
    </source>
</evidence>
<feature type="region of interest" description="Disordered" evidence="7">
    <location>
        <begin position="77"/>
        <end position="308"/>
    </location>
</feature>
<dbReference type="Pfam" id="PF00533">
    <property type="entry name" value="BRCT"/>
    <property type="match status" value="1"/>
</dbReference>
<evidence type="ECO:0000259" key="8">
    <source>
        <dbReference type="PROSITE" id="PS50172"/>
    </source>
</evidence>
<evidence type="ECO:0000256" key="3">
    <source>
        <dbReference type="ARBA" id="ARBA00022705"/>
    </source>
</evidence>
<evidence type="ECO:0000313" key="10">
    <source>
        <dbReference type="Proteomes" id="UP001283361"/>
    </source>
</evidence>
<dbReference type="GO" id="GO:0005634">
    <property type="term" value="C:nucleus"/>
    <property type="evidence" value="ECO:0007669"/>
    <property type="project" value="UniProtKB-SubCell"/>
</dbReference>
<dbReference type="PROSITE" id="PS50172">
    <property type="entry name" value="BRCT"/>
    <property type="match status" value="1"/>
</dbReference>
<dbReference type="InterPro" id="IPR036420">
    <property type="entry name" value="BRCT_dom_sf"/>
</dbReference>
<feature type="compositionally biased region" description="Low complexity" evidence="7">
    <location>
        <begin position="351"/>
        <end position="360"/>
    </location>
</feature>
<keyword evidence="10" id="KW-1185">Reference proteome</keyword>
<feature type="compositionally biased region" description="Basic and acidic residues" evidence="7">
    <location>
        <begin position="204"/>
        <end position="224"/>
    </location>
</feature>
<evidence type="ECO:0000256" key="5">
    <source>
        <dbReference type="ARBA" id="ARBA00022840"/>
    </source>
</evidence>
<feature type="compositionally biased region" description="Basic and acidic residues" evidence="7">
    <location>
        <begin position="436"/>
        <end position="446"/>
    </location>
</feature>
<dbReference type="FunFam" id="3.40.50.10190:FF:000001">
    <property type="entry name" value="Replication factor C subunit 1"/>
    <property type="match status" value="1"/>
</dbReference>
<comment type="subcellular location">
    <subcellularLocation>
        <location evidence="1">Nucleus</location>
    </subcellularLocation>
</comment>
<feature type="compositionally biased region" description="Low complexity" evidence="7">
    <location>
        <begin position="143"/>
        <end position="160"/>
    </location>
</feature>
<dbReference type="EMBL" id="JAWDGP010007261">
    <property type="protein sequence ID" value="KAK3727022.1"/>
    <property type="molecule type" value="Genomic_DNA"/>
</dbReference>
<comment type="caution">
    <text evidence="9">The sequence shown here is derived from an EMBL/GenBank/DDBJ whole genome shotgun (WGS) entry which is preliminary data.</text>
</comment>
<proteinExistence type="inferred from homology"/>
<feature type="domain" description="BRCT" evidence="8">
    <location>
        <begin position="554"/>
        <end position="614"/>
    </location>
</feature>
<comment type="similarity">
    <text evidence="2">Belongs to the activator 1 large subunit family.</text>
</comment>
<feature type="region of interest" description="Disordered" evidence="7">
    <location>
        <begin position="346"/>
        <end position="369"/>
    </location>
</feature>
<evidence type="ECO:0000256" key="7">
    <source>
        <dbReference type="SAM" id="MobiDB-lite"/>
    </source>
</evidence>
<feature type="compositionally biased region" description="Low complexity" evidence="7">
    <location>
        <begin position="500"/>
        <end position="510"/>
    </location>
</feature>
<feature type="compositionally biased region" description="Polar residues" evidence="7">
    <location>
        <begin position="454"/>
        <end position="467"/>
    </location>
</feature>
<dbReference type="InterPro" id="IPR001357">
    <property type="entry name" value="BRCT_dom"/>
</dbReference>
<dbReference type="SUPFAM" id="SSF52113">
    <property type="entry name" value="BRCT domain"/>
    <property type="match status" value="1"/>
</dbReference>
<evidence type="ECO:0000256" key="4">
    <source>
        <dbReference type="ARBA" id="ARBA00022741"/>
    </source>
</evidence>
<keyword evidence="4" id="KW-0547">Nucleotide-binding</keyword>
<keyword evidence="5" id="KW-0067">ATP-binding</keyword>
<feature type="compositionally biased region" description="Basic and acidic residues" evidence="7">
    <location>
        <begin position="91"/>
        <end position="110"/>
    </location>
</feature>
<reference evidence="9" key="1">
    <citation type="journal article" date="2023" name="G3 (Bethesda)">
        <title>A reference genome for the long-term kleptoplast-retaining sea slug Elysia crispata morphotype clarki.</title>
        <authorList>
            <person name="Eastman K.E."/>
            <person name="Pendleton A.L."/>
            <person name="Shaikh M.A."/>
            <person name="Suttiyut T."/>
            <person name="Ogas R."/>
            <person name="Tomko P."/>
            <person name="Gavelis G."/>
            <person name="Widhalm J.R."/>
            <person name="Wisecaver J.H."/>
        </authorList>
    </citation>
    <scope>NUCLEOTIDE SEQUENCE</scope>
    <source>
        <strain evidence="9">ECLA1</strain>
    </source>
</reference>
<evidence type="ECO:0000313" key="9">
    <source>
        <dbReference type="EMBL" id="KAK3727022.1"/>
    </source>
</evidence>
<accession>A0AAE0XZ47</accession>
<dbReference type="SMART" id="SM00292">
    <property type="entry name" value="BRCT"/>
    <property type="match status" value="1"/>
</dbReference>
<protein>
    <recommendedName>
        <fullName evidence="8">BRCT domain-containing protein</fullName>
    </recommendedName>
</protein>
<feature type="compositionally biased region" description="Polar residues" evidence="7">
    <location>
        <begin position="46"/>
        <end position="57"/>
    </location>
</feature>
<keyword evidence="6" id="KW-0539">Nucleus</keyword>
<dbReference type="Proteomes" id="UP001283361">
    <property type="component" value="Unassembled WGS sequence"/>
</dbReference>
<name>A0AAE0XZ47_9GAST</name>
<evidence type="ECO:0000256" key="6">
    <source>
        <dbReference type="ARBA" id="ARBA00023242"/>
    </source>
</evidence>
<dbReference type="Gene3D" id="3.40.50.10190">
    <property type="entry name" value="BRCT domain"/>
    <property type="match status" value="1"/>
</dbReference>
<dbReference type="GO" id="GO:0005524">
    <property type="term" value="F:ATP binding"/>
    <property type="evidence" value="ECO:0007669"/>
    <property type="project" value="UniProtKB-KW"/>
</dbReference>
<feature type="region of interest" description="Disordered" evidence="7">
    <location>
        <begin position="386"/>
        <end position="530"/>
    </location>
</feature>
<dbReference type="GO" id="GO:0006260">
    <property type="term" value="P:DNA replication"/>
    <property type="evidence" value="ECO:0007669"/>
    <property type="project" value="UniProtKB-KW"/>
</dbReference>
<keyword evidence="3" id="KW-0235">DNA replication</keyword>
<evidence type="ECO:0000256" key="1">
    <source>
        <dbReference type="ARBA" id="ARBA00004123"/>
    </source>
</evidence>
<dbReference type="AlphaFoldDB" id="A0AAE0XZ47"/>
<feature type="compositionally biased region" description="Acidic residues" evidence="7">
    <location>
        <begin position="386"/>
        <end position="395"/>
    </location>
</feature>
<gene>
    <name evidence="9" type="ORF">RRG08_017421</name>
</gene>